<dbReference type="SUPFAM" id="SSF52283">
    <property type="entry name" value="Formate/glycerate dehydrogenase catalytic domain-like"/>
    <property type="match status" value="1"/>
</dbReference>
<dbReference type="SMART" id="SM01003">
    <property type="entry name" value="AlaDh_PNT_N"/>
    <property type="match status" value="1"/>
</dbReference>
<dbReference type="GO" id="GO:0042853">
    <property type="term" value="P:L-alanine catabolic process"/>
    <property type="evidence" value="ECO:0007669"/>
    <property type="project" value="InterPro"/>
</dbReference>
<comment type="similarity">
    <text evidence="1">Belongs to the AlaDH/PNT family.</text>
</comment>
<reference evidence="6 7" key="1">
    <citation type="submission" date="2019-01" db="EMBL/GenBank/DDBJ databases">
        <title>Cytophagaceae bacterium strain CAR-16.</title>
        <authorList>
            <person name="Chen W.-M."/>
        </authorList>
    </citation>
    <scope>NUCLEOTIDE SEQUENCE [LARGE SCALE GENOMIC DNA]</scope>
    <source>
        <strain evidence="6 7">CAR-16</strain>
    </source>
</reference>
<dbReference type="OrthoDB" id="9804592at2"/>
<dbReference type="GO" id="GO:0000286">
    <property type="term" value="F:alanine dehydrogenase activity"/>
    <property type="evidence" value="ECO:0007669"/>
    <property type="project" value="UniProtKB-EC"/>
</dbReference>
<dbReference type="AlphaFoldDB" id="A0A4Q1BXL0"/>
<dbReference type="Pfam" id="PF01262">
    <property type="entry name" value="AlaDh_PNT_C"/>
    <property type="match status" value="1"/>
</dbReference>
<protein>
    <recommendedName>
        <fullName evidence="2">alanine dehydrogenase</fullName>
        <ecNumber evidence="2">1.4.1.1</ecNumber>
    </recommendedName>
</protein>
<evidence type="ECO:0000256" key="2">
    <source>
        <dbReference type="ARBA" id="ARBA00012897"/>
    </source>
</evidence>
<evidence type="ECO:0000256" key="1">
    <source>
        <dbReference type="ARBA" id="ARBA00005689"/>
    </source>
</evidence>
<organism evidence="6 7">
    <name type="scientific">Aquirufa rosea</name>
    <dbReference type="NCBI Taxonomy" id="2509241"/>
    <lineage>
        <taxon>Bacteria</taxon>
        <taxon>Pseudomonadati</taxon>
        <taxon>Bacteroidota</taxon>
        <taxon>Cytophagia</taxon>
        <taxon>Cytophagales</taxon>
        <taxon>Flectobacillaceae</taxon>
        <taxon>Aquirufa</taxon>
    </lineage>
</organism>
<evidence type="ECO:0000256" key="3">
    <source>
        <dbReference type="ARBA" id="ARBA00023002"/>
    </source>
</evidence>
<comment type="caution">
    <text evidence="6">The sequence shown here is derived from an EMBL/GenBank/DDBJ whole genome shotgun (WGS) entry which is preliminary data.</text>
</comment>
<dbReference type="EMBL" id="SDHY01000007">
    <property type="protein sequence ID" value="RXK47099.1"/>
    <property type="molecule type" value="Genomic_DNA"/>
</dbReference>
<feature type="domain" description="Alanine dehydrogenase/pyridine nucleotide transhydrogenase N-terminal" evidence="5">
    <location>
        <begin position="36"/>
        <end position="169"/>
    </location>
</feature>
<evidence type="ECO:0000313" key="6">
    <source>
        <dbReference type="EMBL" id="RXK47099.1"/>
    </source>
</evidence>
<keyword evidence="3" id="KW-0560">Oxidoreductase</keyword>
<accession>A0A4Q1BXL0</accession>
<dbReference type="EC" id="1.4.1.1" evidence="2"/>
<dbReference type="CDD" id="cd05305">
    <property type="entry name" value="L-AlaDH"/>
    <property type="match status" value="1"/>
</dbReference>
<dbReference type="RefSeq" id="WP_129027781.1">
    <property type="nucleotide sequence ID" value="NZ_SDHY01000007.1"/>
</dbReference>
<dbReference type="SUPFAM" id="SSF51735">
    <property type="entry name" value="NAD(P)-binding Rossmann-fold domains"/>
    <property type="match status" value="1"/>
</dbReference>
<evidence type="ECO:0000313" key="7">
    <source>
        <dbReference type="Proteomes" id="UP000289455"/>
    </source>
</evidence>
<dbReference type="GO" id="GO:0005886">
    <property type="term" value="C:plasma membrane"/>
    <property type="evidence" value="ECO:0007669"/>
    <property type="project" value="TreeGrafter"/>
</dbReference>
<dbReference type="InterPro" id="IPR007698">
    <property type="entry name" value="AlaDH/PNT_NAD(H)-bd"/>
</dbReference>
<dbReference type="SMART" id="SM01002">
    <property type="entry name" value="AlaDh_PNT_C"/>
    <property type="match status" value="1"/>
</dbReference>
<dbReference type="PANTHER" id="PTHR42795:SF1">
    <property type="entry name" value="ALANINE DEHYDROGENASE"/>
    <property type="match status" value="1"/>
</dbReference>
<keyword evidence="7" id="KW-1185">Reference proteome</keyword>
<sequence>MMMETNPFQELLAQQGIMPMEAMAWTKQNARSILIGIPKEHSKFENRVALSPHAVQLLVANGHEILVEKSAGERSGFLDADYLLAGASITEDISQVWQSPLVIKINPPSEKEVELMKVGNCLISCASYHHLSVEIIDKLIQKKILAIGLEYAEDNGGGFPFVKIMAEIAGQLILPIASEILRKEHQPGIFLGNVTGVPPSKMVLLGAGHVVEQAARAAWHAGIQVQVFDKDIYKLQRLKQSLGFPLITQVIDSENLPKALQEAQVIVGALRSDSGITPCIVTEEMVSKLKEGTLIMDVCIDQGGCFETSSTTHLGNPTFIKYGIIHYCVPNIPSQVGQTASLAISNLITSFLLKAGKTGGVEEMLWQGKSFMKGVYAYKGYITHPMIGKLFHKSVKDIQLLLLSKS</sequence>
<gene>
    <name evidence="6" type="ORF">ESB04_10890</name>
</gene>
<dbReference type="Gene3D" id="3.40.50.720">
    <property type="entry name" value="NAD(P)-binding Rossmann-like Domain"/>
    <property type="match status" value="2"/>
</dbReference>
<proteinExistence type="inferred from homology"/>
<dbReference type="PANTHER" id="PTHR42795">
    <property type="entry name" value="ALANINE DEHYDROGENASE"/>
    <property type="match status" value="1"/>
</dbReference>
<dbReference type="InterPro" id="IPR036291">
    <property type="entry name" value="NAD(P)-bd_dom_sf"/>
</dbReference>
<feature type="domain" description="Alanine dehydrogenase/pyridine nucleotide transhydrogenase NAD(H)-binding" evidence="4">
    <location>
        <begin position="181"/>
        <end position="328"/>
    </location>
</feature>
<dbReference type="Proteomes" id="UP000289455">
    <property type="component" value="Unassembled WGS sequence"/>
</dbReference>
<evidence type="ECO:0000259" key="4">
    <source>
        <dbReference type="SMART" id="SM01002"/>
    </source>
</evidence>
<dbReference type="InterPro" id="IPR008141">
    <property type="entry name" value="Ala_DH"/>
</dbReference>
<dbReference type="InterPro" id="IPR007886">
    <property type="entry name" value="AlaDH/PNT_N"/>
</dbReference>
<evidence type="ECO:0000259" key="5">
    <source>
        <dbReference type="SMART" id="SM01003"/>
    </source>
</evidence>
<name>A0A4Q1BXL0_9BACT</name>
<dbReference type="Pfam" id="PF05222">
    <property type="entry name" value="AlaDh_PNT_N"/>
    <property type="match status" value="1"/>
</dbReference>